<dbReference type="GO" id="GO:0005179">
    <property type="term" value="F:hormone activity"/>
    <property type="evidence" value="ECO:0007669"/>
    <property type="project" value="InterPro"/>
</dbReference>
<gene>
    <name evidence="5" type="ORF">APZ42_027274</name>
</gene>
<dbReference type="Pfam" id="PF00049">
    <property type="entry name" value="Insulin"/>
    <property type="match status" value="1"/>
</dbReference>
<proteinExistence type="inferred from homology"/>
<dbReference type="SMART" id="SM00078">
    <property type="entry name" value="IlGF"/>
    <property type="match status" value="1"/>
</dbReference>
<organism evidence="5 6">
    <name type="scientific">Daphnia magna</name>
    <dbReference type="NCBI Taxonomy" id="35525"/>
    <lineage>
        <taxon>Eukaryota</taxon>
        <taxon>Metazoa</taxon>
        <taxon>Ecdysozoa</taxon>
        <taxon>Arthropoda</taxon>
        <taxon>Crustacea</taxon>
        <taxon>Branchiopoda</taxon>
        <taxon>Diplostraca</taxon>
        <taxon>Cladocera</taxon>
        <taxon>Anomopoda</taxon>
        <taxon>Daphniidae</taxon>
        <taxon>Daphnia</taxon>
    </lineage>
</organism>
<dbReference type="OrthoDB" id="6354447at2759"/>
<dbReference type="InterPro" id="IPR016179">
    <property type="entry name" value="Insulin-like"/>
</dbReference>
<dbReference type="InterPro" id="IPR022353">
    <property type="entry name" value="Insulin_CS"/>
</dbReference>
<keyword evidence="3" id="KW-0732">Signal</keyword>
<evidence type="ECO:0000256" key="4">
    <source>
        <dbReference type="RuleBase" id="RU000406"/>
    </source>
</evidence>
<dbReference type="EMBL" id="LRGB01002190">
    <property type="protein sequence ID" value="KZS08602.1"/>
    <property type="molecule type" value="Genomic_DNA"/>
</dbReference>
<evidence type="ECO:0000256" key="1">
    <source>
        <dbReference type="ARBA" id="ARBA00009034"/>
    </source>
</evidence>
<keyword evidence="2" id="KW-0165">Cleavage on pair of basic residues</keyword>
<dbReference type="InterPro" id="IPR036438">
    <property type="entry name" value="Insulin-like_sf"/>
</dbReference>
<sequence length="187" mass="20893">MIVSSTVGRCWMAYLLLVTHVVLTSSSPISKQKANEKTKKLCGSEFSDRLEKVCALYKGTWLNPSSISTERLEGSDLNAQGEVERTEHRRSPTRNECCLIGCTQEDLESYCAVIRNQTTVQSQNSQELSAALMTELIPESSELLPTTETPSDSTPEYILNESLEQEALTILSTYRTPQYSINSLQFL</sequence>
<protein>
    <submittedName>
        <fullName evidence="5">Insulin/IGF/relaxin peptide 1-like protein</fullName>
    </submittedName>
</protein>
<dbReference type="AlphaFoldDB" id="A0A0P5ZHY1"/>
<comment type="subcellular location">
    <subcellularLocation>
        <location evidence="4">Secreted</location>
    </subcellularLocation>
</comment>
<keyword evidence="6" id="KW-1185">Reference proteome</keyword>
<dbReference type="Gene3D" id="1.10.100.10">
    <property type="entry name" value="Insulin-like"/>
    <property type="match status" value="1"/>
</dbReference>
<evidence type="ECO:0000313" key="5">
    <source>
        <dbReference type="EMBL" id="KZS08602.1"/>
    </source>
</evidence>
<evidence type="ECO:0000256" key="3">
    <source>
        <dbReference type="ARBA" id="ARBA00022729"/>
    </source>
</evidence>
<keyword evidence="4" id="KW-0964">Secreted</keyword>
<dbReference type="GO" id="GO:0005576">
    <property type="term" value="C:extracellular region"/>
    <property type="evidence" value="ECO:0007669"/>
    <property type="project" value="UniProtKB-SubCell"/>
</dbReference>
<accession>A0A0P5ZHY1</accession>
<evidence type="ECO:0000256" key="2">
    <source>
        <dbReference type="ARBA" id="ARBA00022685"/>
    </source>
</evidence>
<comment type="caution">
    <text evidence="5">The sequence shown here is derived from an EMBL/GenBank/DDBJ whole genome shotgun (WGS) entry which is preliminary data.</text>
</comment>
<dbReference type="PROSITE" id="PS00262">
    <property type="entry name" value="INSULIN"/>
    <property type="match status" value="1"/>
</dbReference>
<reference evidence="5 6" key="1">
    <citation type="submission" date="2016-03" db="EMBL/GenBank/DDBJ databases">
        <title>EvidentialGene: Evidence-directed Construction of Genes on Genomes.</title>
        <authorList>
            <person name="Gilbert D.G."/>
            <person name="Choi J.-H."/>
            <person name="Mockaitis K."/>
            <person name="Colbourne J."/>
            <person name="Pfrender M."/>
        </authorList>
    </citation>
    <scope>NUCLEOTIDE SEQUENCE [LARGE SCALE GENOMIC DNA]</scope>
    <source>
        <strain evidence="5 6">Xinb3</strain>
        <tissue evidence="5">Complete organism</tissue>
    </source>
</reference>
<dbReference type="SUPFAM" id="SSF56994">
    <property type="entry name" value="Insulin-like"/>
    <property type="match status" value="1"/>
</dbReference>
<comment type="similarity">
    <text evidence="1 4">Belongs to the insulin family.</text>
</comment>
<dbReference type="Proteomes" id="UP000076858">
    <property type="component" value="Unassembled WGS sequence"/>
</dbReference>
<evidence type="ECO:0000313" key="6">
    <source>
        <dbReference type="Proteomes" id="UP000076858"/>
    </source>
</evidence>
<name>A0A0P5ZHY1_9CRUS</name>